<accession>A0AAW6KJD6</accession>
<keyword evidence="1" id="KW-0472">Membrane</keyword>
<dbReference type="RefSeq" id="WP_274686215.1">
    <property type="nucleotide sequence ID" value="NZ_JARAFO010000718.1"/>
</dbReference>
<comment type="caution">
    <text evidence="2">The sequence shown here is derived from an EMBL/GenBank/DDBJ whole genome shotgun (WGS) entry which is preliminary data.</text>
</comment>
<keyword evidence="1" id="KW-1133">Transmembrane helix</keyword>
<dbReference type="EMBL" id="JARAFO010000718">
    <property type="protein sequence ID" value="MDE1455720.1"/>
    <property type="molecule type" value="Genomic_DNA"/>
</dbReference>
<name>A0AAW6KJD6_9BACI</name>
<evidence type="ECO:0000313" key="2">
    <source>
        <dbReference type="EMBL" id="MDE1455720.1"/>
    </source>
</evidence>
<evidence type="ECO:0000256" key="1">
    <source>
        <dbReference type="SAM" id="Phobius"/>
    </source>
</evidence>
<keyword evidence="1" id="KW-0812">Transmembrane</keyword>
<dbReference type="Pfam" id="PF26135">
    <property type="entry name" value="YuzI"/>
    <property type="match status" value="1"/>
</dbReference>
<organism evidence="2 4">
    <name type="scientific">Bacillus paralicheniformis</name>
    <dbReference type="NCBI Taxonomy" id="1648923"/>
    <lineage>
        <taxon>Bacteria</taxon>
        <taxon>Bacillati</taxon>
        <taxon>Bacillota</taxon>
        <taxon>Bacilli</taxon>
        <taxon>Bacillales</taxon>
        <taxon>Bacillaceae</taxon>
        <taxon>Bacillus</taxon>
    </lineage>
</organism>
<evidence type="ECO:0000313" key="3">
    <source>
        <dbReference type="EMBL" id="MDE1455721.1"/>
    </source>
</evidence>
<gene>
    <name evidence="2" type="ORF">PVN32_26875</name>
    <name evidence="3" type="ORF">PVN32_26880</name>
</gene>
<protein>
    <submittedName>
        <fullName evidence="2">Uncharacterized protein</fullName>
    </submittedName>
</protein>
<reference evidence="2" key="1">
    <citation type="submission" date="2022-12" db="EMBL/GenBank/DDBJ databases">
        <title>Draft Genome Sequences of Bacillus licheniformis and Bacillus paralicheniformis strains isolated from Irish skim milk powders.</title>
        <authorList>
            <person name="Lourenco A."/>
            <person name="Li F."/>
            <person name="Geraldine D."/>
            <person name="Tobin J.T."/>
            <person name="Butler F."/>
            <person name="Jordan K."/>
            <person name="Obrien T."/>
        </authorList>
    </citation>
    <scope>NUCLEOTIDE SEQUENCE</scope>
    <source>
        <strain evidence="2">3370</strain>
    </source>
</reference>
<feature type="transmembrane region" description="Helical" evidence="1">
    <location>
        <begin position="65"/>
        <end position="82"/>
    </location>
</feature>
<dbReference type="AlphaFoldDB" id="A0AAW6KJD6"/>
<proteinExistence type="predicted"/>
<dbReference type="EMBL" id="JARAFO010000719">
    <property type="protein sequence ID" value="MDE1455721.1"/>
    <property type="molecule type" value="Genomic_DNA"/>
</dbReference>
<feature type="transmembrane region" description="Helical" evidence="1">
    <location>
        <begin position="20"/>
        <end position="45"/>
    </location>
</feature>
<sequence>PYTFYKRMRDGSGMSCLMRLFFILVGVQLMAAASIQFIFDLNAVYHSSDEVFWREFFKELSTRPPFYIMVSGMVLIFIGVCLPRRKR</sequence>
<dbReference type="Proteomes" id="UP001216709">
    <property type="component" value="Unassembled WGS sequence"/>
</dbReference>
<dbReference type="InterPro" id="IPR058887">
    <property type="entry name" value="YuzI-like"/>
</dbReference>
<evidence type="ECO:0000313" key="4">
    <source>
        <dbReference type="Proteomes" id="UP001216709"/>
    </source>
</evidence>
<feature type="non-terminal residue" evidence="2">
    <location>
        <position position="1"/>
    </location>
</feature>